<comment type="similarity">
    <text evidence="1">Belongs to the GMC oxidoreductase family.</text>
</comment>
<dbReference type="InterPro" id="IPR036188">
    <property type="entry name" value="FAD/NAD-bd_sf"/>
</dbReference>
<feature type="non-terminal residue" evidence="3">
    <location>
        <position position="1"/>
    </location>
</feature>
<dbReference type="SUPFAM" id="SSF51905">
    <property type="entry name" value="FAD/NAD(P)-binding domain"/>
    <property type="match status" value="1"/>
</dbReference>
<dbReference type="OrthoDB" id="269227at2759"/>
<evidence type="ECO:0000313" key="4">
    <source>
        <dbReference type="Proteomes" id="UP000807353"/>
    </source>
</evidence>
<comment type="caution">
    <text evidence="3">The sequence shown here is derived from an EMBL/GenBank/DDBJ whole genome shotgun (WGS) entry which is preliminary data.</text>
</comment>
<evidence type="ECO:0000256" key="1">
    <source>
        <dbReference type="ARBA" id="ARBA00010790"/>
    </source>
</evidence>
<gene>
    <name evidence="3" type="ORF">BDZ94DRAFT_1155236</name>
</gene>
<dbReference type="InterPro" id="IPR000172">
    <property type="entry name" value="GMC_OxRdtase_N"/>
</dbReference>
<dbReference type="Pfam" id="PF00732">
    <property type="entry name" value="GMC_oxred_N"/>
    <property type="match status" value="1"/>
</dbReference>
<name>A0A9P5YEQ9_9AGAR</name>
<dbReference type="EMBL" id="MU150235">
    <property type="protein sequence ID" value="KAF9467914.1"/>
    <property type="molecule type" value="Genomic_DNA"/>
</dbReference>
<keyword evidence="4" id="KW-1185">Reference proteome</keyword>
<reference evidence="3" key="1">
    <citation type="submission" date="2020-11" db="EMBL/GenBank/DDBJ databases">
        <authorList>
            <consortium name="DOE Joint Genome Institute"/>
            <person name="Ahrendt S."/>
            <person name="Riley R."/>
            <person name="Andreopoulos W."/>
            <person name="Labutti K."/>
            <person name="Pangilinan J."/>
            <person name="Ruiz-Duenas F.J."/>
            <person name="Barrasa J.M."/>
            <person name="Sanchez-Garcia M."/>
            <person name="Camarero S."/>
            <person name="Miyauchi S."/>
            <person name="Serrano A."/>
            <person name="Linde D."/>
            <person name="Babiker R."/>
            <person name="Drula E."/>
            <person name="Ayuso-Fernandez I."/>
            <person name="Pacheco R."/>
            <person name="Padilla G."/>
            <person name="Ferreira P."/>
            <person name="Barriuso J."/>
            <person name="Kellner H."/>
            <person name="Castanera R."/>
            <person name="Alfaro M."/>
            <person name="Ramirez L."/>
            <person name="Pisabarro A.G."/>
            <person name="Kuo A."/>
            <person name="Tritt A."/>
            <person name="Lipzen A."/>
            <person name="He G."/>
            <person name="Yan M."/>
            <person name="Ng V."/>
            <person name="Cullen D."/>
            <person name="Martin F."/>
            <person name="Rosso M.-N."/>
            <person name="Henrissat B."/>
            <person name="Hibbett D."/>
            <person name="Martinez A.T."/>
            <person name="Grigoriev I.V."/>
        </authorList>
    </citation>
    <scope>NUCLEOTIDE SEQUENCE</scope>
    <source>
        <strain evidence="3">CBS 247.69</strain>
    </source>
</reference>
<sequence>IDEQFVDVAVGIATSGVQVSDLNTLSGDGALGVNSPSFAKDAQFRRSHIGQRLMAVQNATTTSGKLSFIMDSLATKILMCTGTTSKLPTAYGVTVAVNAPLPVSSRFKGKTLTKMANVTAKYEVIVSAGVFQSPQLVSLSGIGDKTHLTNVGITPVVNLPGVGSNLQDHDEITVVWKMNANYSIWEGCYLLSDPTKDACLAYWQTGKLNLYSFGPIFSAITAKASPSLAAPNMLTYWAPARFIGFFRGKVTRVISVEAG</sequence>
<dbReference type="GO" id="GO:0016614">
    <property type="term" value="F:oxidoreductase activity, acting on CH-OH group of donors"/>
    <property type="evidence" value="ECO:0007669"/>
    <property type="project" value="InterPro"/>
</dbReference>
<organism evidence="3 4">
    <name type="scientific">Collybia nuda</name>
    <dbReference type="NCBI Taxonomy" id="64659"/>
    <lineage>
        <taxon>Eukaryota</taxon>
        <taxon>Fungi</taxon>
        <taxon>Dikarya</taxon>
        <taxon>Basidiomycota</taxon>
        <taxon>Agaricomycotina</taxon>
        <taxon>Agaricomycetes</taxon>
        <taxon>Agaricomycetidae</taxon>
        <taxon>Agaricales</taxon>
        <taxon>Tricholomatineae</taxon>
        <taxon>Clitocybaceae</taxon>
        <taxon>Collybia</taxon>
    </lineage>
</organism>
<feature type="domain" description="Glucose-methanol-choline oxidoreductase N-terminal" evidence="2">
    <location>
        <begin position="66"/>
        <end position="169"/>
    </location>
</feature>
<dbReference type="Proteomes" id="UP000807353">
    <property type="component" value="Unassembled WGS sequence"/>
</dbReference>
<dbReference type="InterPro" id="IPR012132">
    <property type="entry name" value="GMC_OxRdtase"/>
</dbReference>
<protein>
    <submittedName>
        <fullName evidence="3">GMC oxidoreductase-domain-containing protein</fullName>
    </submittedName>
</protein>
<evidence type="ECO:0000259" key="2">
    <source>
        <dbReference type="Pfam" id="PF00732"/>
    </source>
</evidence>
<dbReference type="PANTHER" id="PTHR11552:SF115">
    <property type="entry name" value="DEHYDROGENASE XPTC-RELATED"/>
    <property type="match status" value="1"/>
</dbReference>
<dbReference type="GO" id="GO:0044550">
    <property type="term" value="P:secondary metabolite biosynthetic process"/>
    <property type="evidence" value="ECO:0007669"/>
    <property type="project" value="TreeGrafter"/>
</dbReference>
<accession>A0A9P5YEQ9</accession>
<dbReference type="AlphaFoldDB" id="A0A9P5YEQ9"/>
<proteinExistence type="inferred from homology"/>
<dbReference type="PANTHER" id="PTHR11552">
    <property type="entry name" value="GLUCOSE-METHANOL-CHOLINE GMC OXIDOREDUCTASE"/>
    <property type="match status" value="1"/>
</dbReference>
<dbReference type="Gene3D" id="3.50.50.60">
    <property type="entry name" value="FAD/NAD(P)-binding domain"/>
    <property type="match status" value="1"/>
</dbReference>
<dbReference type="GO" id="GO:0050660">
    <property type="term" value="F:flavin adenine dinucleotide binding"/>
    <property type="evidence" value="ECO:0007669"/>
    <property type="project" value="InterPro"/>
</dbReference>
<evidence type="ECO:0000313" key="3">
    <source>
        <dbReference type="EMBL" id="KAF9467914.1"/>
    </source>
</evidence>